<dbReference type="InterPro" id="IPR027417">
    <property type="entry name" value="P-loop_NTPase"/>
</dbReference>
<gene>
    <name evidence="5" type="ORF">DCAR_0935256</name>
</gene>
<evidence type="ECO:0000256" key="1">
    <source>
        <dbReference type="ARBA" id="ARBA00005771"/>
    </source>
</evidence>
<evidence type="ECO:0000256" key="3">
    <source>
        <dbReference type="RuleBase" id="RU361155"/>
    </source>
</evidence>
<keyword evidence="6" id="KW-1185">Reference proteome</keyword>
<dbReference type="AlphaFoldDB" id="A0AAF1BF74"/>
<sequence>MYYGPIMDQPLHQQVNDENFHSQEFKDLLSSLPKERGLAPTYSYQYQGFWYSPLALRGVTNCQKHFHPRENDIFLVTAPKSGTTWLKAILYTLINREAYPPQTPSHPLLSKTPHQLVPFFETLDPSEYDAVCNSSDSRTRIFATHIPVDSLPRFFTDDSTSSNCKIVYLCRDIKDNFVSLFHFANKVNMRPSPISLADAFELFCKGISAVGPIWDQILGYWKESLEKPHKVLFMRYEEMTNEPRFQLRRLAHFLGKPFSLEEENTGVLDQIISLCSFDTMSKLEVNSTGILKHGISNSSFFRNGLVGDGKKYLTADMASRLDQITEEKFHGSGLSF</sequence>
<dbReference type="InterPro" id="IPR000863">
    <property type="entry name" value="Sulfotransferase_dom"/>
</dbReference>
<dbReference type="Gene3D" id="3.40.50.300">
    <property type="entry name" value="P-loop containing nucleotide triphosphate hydrolases"/>
    <property type="match status" value="1"/>
</dbReference>
<reference evidence="5" key="2">
    <citation type="submission" date="2022-03" db="EMBL/GenBank/DDBJ databases">
        <title>Draft title - Genomic analysis of global carrot germplasm unveils the trajectory of domestication and the origin of high carotenoid orange carrot.</title>
        <authorList>
            <person name="Iorizzo M."/>
            <person name="Ellison S."/>
            <person name="Senalik D."/>
            <person name="Macko-Podgorni A."/>
            <person name="Grzebelus D."/>
            <person name="Bostan H."/>
            <person name="Rolling W."/>
            <person name="Curaba J."/>
            <person name="Simon P."/>
        </authorList>
    </citation>
    <scope>NUCLEOTIDE SEQUENCE</scope>
    <source>
        <tissue evidence="5">Leaf</tissue>
    </source>
</reference>
<reference evidence="5" key="1">
    <citation type="journal article" date="2016" name="Nat. Genet.">
        <title>A high-quality carrot genome assembly provides new insights into carotenoid accumulation and asterid genome evolution.</title>
        <authorList>
            <person name="Iorizzo M."/>
            <person name="Ellison S."/>
            <person name="Senalik D."/>
            <person name="Zeng P."/>
            <person name="Satapoomin P."/>
            <person name="Huang J."/>
            <person name="Bowman M."/>
            <person name="Iovene M."/>
            <person name="Sanseverino W."/>
            <person name="Cavagnaro P."/>
            <person name="Yildiz M."/>
            <person name="Macko-Podgorni A."/>
            <person name="Moranska E."/>
            <person name="Grzebelus E."/>
            <person name="Grzebelus D."/>
            <person name="Ashrafi H."/>
            <person name="Zheng Z."/>
            <person name="Cheng S."/>
            <person name="Spooner D."/>
            <person name="Van Deynze A."/>
            <person name="Simon P."/>
        </authorList>
    </citation>
    <scope>NUCLEOTIDE SEQUENCE</scope>
    <source>
        <tissue evidence="5">Leaf</tissue>
    </source>
</reference>
<dbReference type="PANTHER" id="PTHR11783">
    <property type="entry name" value="SULFOTRANSFERASE SULT"/>
    <property type="match status" value="1"/>
</dbReference>
<name>A0AAF1BF74_DAUCS</name>
<organism evidence="5 6">
    <name type="scientific">Daucus carota subsp. sativus</name>
    <name type="common">Carrot</name>
    <dbReference type="NCBI Taxonomy" id="79200"/>
    <lineage>
        <taxon>Eukaryota</taxon>
        <taxon>Viridiplantae</taxon>
        <taxon>Streptophyta</taxon>
        <taxon>Embryophyta</taxon>
        <taxon>Tracheophyta</taxon>
        <taxon>Spermatophyta</taxon>
        <taxon>Magnoliopsida</taxon>
        <taxon>eudicotyledons</taxon>
        <taxon>Gunneridae</taxon>
        <taxon>Pentapetalae</taxon>
        <taxon>asterids</taxon>
        <taxon>campanulids</taxon>
        <taxon>Apiales</taxon>
        <taxon>Apiaceae</taxon>
        <taxon>Apioideae</taxon>
        <taxon>Scandiceae</taxon>
        <taxon>Daucinae</taxon>
        <taxon>Daucus</taxon>
        <taxon>Daucus sect. Daucus</taxon>
    </lineage>
</organism>
<dbReference type="GO" id="GO:0008146">
    <property type="term" value="F:sulfotransferase activity"/>
    <property type="evidence" value="ECO:0007669"/>
    <property type="project" value="InterPro"/>
</dbReference>
<evidence type="ECO:0000259" key="4">
    <source>
        <dbReference type="Pfam" id="PF00685"/>
    </source>
</evidence>
<dbReference type="Proteomes" id="UP000077755">
    <property type="component" value="Chromosome 9"/>
</dbReference>
<feature type="domain" description="Sulfotransferase" evidence="4">
    <location>
        <begin position="71"/>
        <end position="333"/>
    </location>
</feature>
<keyword evidence="2 3" id="KW-0808">Transferase</keyword>
<evidence type="ECO:0000256" key="2">
    <source>
        <dbReference type="ARBA" id="ARBA00022679"/>
    </source>
</evidence>
<proteinExistence type="inferred from homology"/>
<protein>
    <recommendedName>
        <fullName evidence="3">Sulfotransferase</fullName>
        <ecNumber evidence="3">2.8.2.-</ecNumber>
    </recommendedName>
</protein>
<accession>A0AAF1BF74</accession>
<dbReference type="Pfam" id="PF00685">
    <property type="entry name" value="Sulfotransfer_1"/>
    <property type="match status" value="1"/>
</dbReference>
<dbReference type="SUPFAM" id="SSF52540">
    <property type="entry name" value="P-loop containing nucleoside triphosphate hydrolases"/>
    <property type="match status" value="1"/>
</dbReference>
<comment type="similarity">
    <text evidence="1 3">Belongs to the sulfotransferase 1 family.</text>
</comment>
<dbReference type="EC" id="2.8.2.-" evidence="3"/>
<evidence type="ECO:0000313" key="5">
    <source>
        <dbReference type="EMBL" id="WOH15713.1"/>
    </source>
</evidence>
<evidence type="ECO:0000313" key="6">
    <source>
        <dbReference type="Proteomes" id="UP000077755"/>
    </source>
</evidence>
<dbReference type="EMBL" id="CP093351">
    <property type="protein sequence ID" value="WOH15713.1"/>
    <property type="molecule type" value="Genomic_DNA"/>
</dbReference>
<dbReference type="KEGG" id="dcr:108200666"/>